<proteinExistence type="predicted"/>
<evidence type="ECO:0008006" key="4">
    <source>
        <dbReference type="Google" id="ProtNLM"/>
    </source>
</evidence>
<dbReference type="EMBL" id="FNZR01000005">
    <property type="protein sequence ID" value="SEL42543.1"/>
    <property type="molecule type" value="Genomic_DNA"/>
</dbReference>
<evidence type="ECO:0000313" key="3">
    <source>
        <dbReference type="Proteomes" id="UP000198916"/>
    </source>
</evidence>
<gene>
    <name evidence="2" type="ORF">SAMN05421740_105159</name>
</gene>
<keyword evidence="3" id="KW-1185">Reference proteome</keyword>
<evidence type="ECO:0000313" key="2">
    <source>
        <dbReference type="EMBL" id="SEL42543.1"/>
    </source>
</evidence>
<dbReference type="AlphaFoldDB" id="A0A1H7Q3I9"/>
<sequence length="216" mass="24214">MRFFHHIFVILFVIGLAGSSFAQQKKLVQFSGVIHNADTNVVVPYVTVVNQSYKDQTFTANHQGYFSFVAHAGDTIIFRSVGYRAARVVIPNVREDKYTAMVNMTAEIKELPMVTPYPWASIDEFNMAFMSLEIADDDIIVAKKNLSPESIAALAAVTPRSAEEIQNFSAMQNHIQLSNQAVNQRMANPLLSPFAWGNLIRQITEGNKSRNRSSNR</sequence>
<feature type="chain" id="PRO_5011531029" description="CarboxypepD_reg-like domain-containing protein" evidence="1">
    <location>
        <begin position="23"/>
        <end position="216"/>
    </location>
</feature>
<dbReference type="STRING" id="332977.SAMN05421740_105159"/>
<organism evidence="2 3">
    <name type="scientific">Parapedobacter koreensis</name>
    <dbReference type="NCBI Taxonomy" id="332977"/>
    <lineage>
        <taxon>Bacteria</taxon>
        <taxon>Pseudomonadati</taxon>
        <taxon>Bacteroidota</taxon>
        <taxon>Sphingobacteriia</taxon>
        <taxon>Sphingobacteriales</taxon>
        <taxon>Sphingobacteriaceae</taxon>
        <taxon>Parapedobacter</taxon>
    </lineage>
</organism>
<protein>
    <recommendedName>
        <fullName evidence="4">CarboxypepD_reg-like domain-containing protein</fullName>
    </recommendedName>
</protein>
<dbReference type="SUPFAM" id="SSF49464">
    <property type="entry name" value="Carboxypeptidase regulatory domain-like"/>
    <property type="match status" value="1"/>
</dbReference>
<feature type="signal peptide" evidence="1">
    <location>
        <begin position="1"/>
        <end position="22"/>
    </location>
</feature>
<evidence type="ECO:0000256" key="1">
    <source>
        <dbReference type="SAM" id="SignalP"/>
    </source>
</evidence>
<accession>A0A1H7Q3I9</accession>
<keyword evidence="1" id="KW-0732">Signal</keyword>
<name>A0A1H7Q3I9_9SPHI</name>
<dbReference type="InterPro" id="IPR008969">
    <property type="entry name" value="CarboxyPept-like_regulatory"/>
</dbReference>
<dbReference type="OrthoDB" id="1115630at2"/>
<dbReference type="Proteomes" id="UP000198916">
    <property type="component" value="Unassembled WGS sequence"/>
</dbReference>
<reference evidence="3" key="1">
    <citation type="submission" date="2016-10" db="EMBL/GenBank/DDBJ databases">
        <authorList>
            <person name="Varghese N."/>
            <person name="Submissions S."/>
        </authorList>
    </citation>
    <scope>NUCLEOTIDE SEQUENCE [LARGE SCALE GENOMIC DNA]</scope>
    <source>
        <strain evidence="3">Jip14</strain>
    </source>
</reference>